<reference evidence="2 3" key="1">
    <citation type="submission" date="2023-07" db="EMBL/GenBank/DDBJ databases">
        <title>Genomic Encyclopedia of Type Strains, Phase IV (KMG-IV): sequencing the most valuable type-strain genomes for metagenomic binning, comparative biology and taxonomic classification.</title>
        <authorList>
            <person name="Goeker M."/>
        </authorList>
    </citation>
    <scope>NUCLEOTIDE SEQUENCE [LARGE SCALE GENOMIC DNA]</scope>
    <source>
        <strain evidence="2 3">B6-8</strain>
    </source>
</reference>
<dbReference type="RefSeq" id="WP_266348314.1">
    <property type="nucleotide sequence ID" value="NZ_JAPKNG010000002.1"/>
</dbReference>
<evidence type="ECO:0000313" key="2">
    <source>
        <dbReference type="EMBL" id="MDQ0437389.1"/>
    </source>
</evidence>
<gene>
    <name evidence="2" type="ORF">QO014_001774</name>
</gene>
<feature type="compositionally biased region" description="Basic and acidic residues" evidence="1">
    <location>
        <begin position="15"/>
        <end position="30"/>
    </location>
</feature>
<evidence type="ECO:0000256" key="1">
    <source>
        <dbReference type="SAM" id="MobiDB-lite"/>
    </source>
</evidence>
<protein>
    <recommendedName>
        <fullName evidence="4">Extradiol ring-cleavage dioxygenase LigAB LigA subunit domain-containing protein</fullName>
    </recommendedName>
</protein>
<evidence type="ECO:0000313" key="3">
    <source>
        <dbReference type="Proteomes" id="UP001241603"/>
    </source>
</evidence>
<organism evidence="2 3">
    <name type="scientific">Kaistia dalseonensis</name>
    <dbReference type="NCBI Taxonomy" id="410840"/>
    <lineage>
        <taxon>Bacteria</taxon>
        <taxon>Pseudomonadati</taxon>
        <taxon>Pseudomonadota</taxon>
        <taxon>Alphaproteobacteria</taxon>
        <taxon>Hyphomicrobiales</taxon>
        <taxon>Kaistiaceae</taxon>
        <taxon>Kaistia</taxon>
    </lineage>
</organism>
<comment type="caution">
    <text evidence="2">The sequence shown here is derived from an EMBL/GenBank/DDBJ whole genome shotgun (WGS) entry which is preliminary data.</text>
</comment>
<evidence type="ECO:0008006" key="4">
    <source>
        <dbReference type="Google" id="ProtNLM"/>
    </source>
</evidence>
<feature type="region of interest" description="Disordered" evidence="1">
    <location>
        <begin position="1"/>
        <end position="30"/>
    </location>
</feature>
<dbReference type="EMBL" id="JAUSVO010000002">
    <property type="protein sequence ID" value="MDQ0437389.1"/>
    <property type="molecule type" value="Genomic_DNA"/>
</dbReference>
<proteinExistence type="predicted"/>
<sequence length="103" mass="11550">MESKLKRRRGPGSDPRGDTARLEAQRLELTDEERARFEGDAGLTTDLDGHEAFRGLTYAESLEYIVLMRRGLENEDSAFMRYVELGDRHAAAQNARVPSPGTP</sequence>
<accession>A0ABU0H503</accession>
<dbReference type="Proteomes" id="UP001241603">
    <property type="component" value="Unassembled WGS sequence"/>
</dbReference>
<keyword evidence="3" id="KW-1185">Reference proteome</keyword>
<name>A0ABU0H503_9HYPH</name>
<feature type="compositionally biased region" description="Basic residues" evidence="1">
    <location>
        <begin position="1"/>
        <end position="10"/>
    </location>
</feature>